<gene>
    <name evidence="4" type="ORF">C7H08_03510</name>
</gene>
<feature type="DNA-binding region" description="H-T-H motif" evidence="2">
    <location>
        <begin position="29"/>
        <end position="48"/>
    </location>
</feature>
<proteinExistence type="predicted"/>
<feature type="domain" description="HTH tetR-type" evidence="3">
    <location>
        <begin position="5"/>
        <end position="66"/>
    </location>
</feature>
<accession>A0A2T1KIL5</accession>
<name>A0A2T1KIL5_9GAMM</name>
<sequence>MKALAGGKLKLVQAALRLITETRSLTSLGLRELAREAGLNPNTFYRHFKNLDEFGLQVLGYIAEDMKAGVRQLRQMADSSEQASHDTVTFVYHYFLANPAATTVAVRELHGPSPLLRRALEAQLNASAREMAEDIIERGLVPGVEDLVVHEISHMTIRYILFRAMDYIERPEQRERVQQETERFINRQFRGALVENFSEEEVLNVLSKTTPSGPPL</sequence>
<dbReference type="AlphaFoldDB" id="A0A2T1KIL5"/>
<organism evidence="4 5">
    <name type="scientific">Marinobacter halophilus</name>
    <dbReference type="NCBI Taxonomy" id="1323740"/>
    <lineage>
        <taxon>Bacteria</taxon>
        <taxon>Pseudomonadati</taxon>
        <taxon>Pseudomonadota</taxon>
        <taxon>Gammaproteobacteria</taxon>
        <taxon>Pseudomonadales</taxon>
        <taxon>Marinobacteraceae</taxon>
        <taxon>Marinobacter</taxon>
    </lineage>
</organism>
<evidence type="ECO:0000259" key="3">
    <source>
        <dbReference type="PROSITE" id="PS50977"/>
    </source>
</evidence>
<evidence type="ECO:0000256" key="1">
    <source>
        <dbReference type="ARBA" id="ARBA00023125"/>
    </source>
</evidence>
<dbReference type="EMBL" id="PXNN01000005">
    <property type="protein sequence ID" value="PSF09563.1"/>
    <property type="molecule type" value="Genomic_DNA"/>
</dbReference>
<evidence type="ECO:0000313" key="5">
    <source>
        <dbReference type="Proteomes" id="UP000238385"/>
    </source>
</evidence>
<keyword evidence="5" id="KW-1185">Reference proteome</keyword>
<dbReference type="GO" id="GO:0003677">
    <property type="term" value="F:DNA binding"/>
    <property type="evidence" value="ECO:0007669"/>
    <property type="project" value="UniProtKB-UniRule"/>
</dbReference>
<dbReference type="RefSeq" id="WP_106670396.1">
    <property type="nucleotide sequence ID" value="NZ_BMFE01000001.1"/>
</dbReference>
<dbReference type="InterPro" id="IPR009057">
    <property type="entry name" value="Homeodomain-like_sf"/>
</dbReference>
<dbReference type="PANTHER" id="PTHR47752:SF1">
    <property type="entry name" value="HTH-TYPE TRANSCRIPTIONAL REPRESSOR FABR"/>
    <property type="match status" value="1"/>
</dbReference>
<evidence type="ECO:0000313" key="4">
    <source>
        <dbReference type="EMBL" id="PSF09563.1"/>
    </source>
</evidence>
<dbReference type="PANTHER" id="PTHR47752">
    <property type="entry name" value="HTH-TYPE TRANSCRIPTIONAL REPRESSOR FABR"/>
    <property type="match status" value="1"/>
</dbReference>
<reference evidence="4 5" key="1">
    <citation type="submission" date="2018-03" db="EMBL/GenBank/DDBJ databases">
        <title>Marinobacter brunus sp. nov., a marine bacterium of Gamma-proteobacteria isolated from the surface seawater of the South China Sea.</title>
        <authorList>
            <person name="Cheng H."/>
            <person name="Wu Y.-H."/>
            <person name="Xamxidin M."/>
            <person name="Xu X.-W."/>
        </authorList>
    </citation>
    <scope>NUCLEOTIDE SEQUENCE [LARGE SCALE GENOMIC DNA]</scope>
    <source>
        <strain evidence="4 5">JCM 30472</strain>
    </source>
</reference>
<evidence type="ECO:0000256" key="2">
    <source>
        <dbReference type="PROSITE-ProRule" id="PRU00335"/>
    </source>
</evidence>
<dbReference type="SUPFAM" id="SSF46689">
    <property type="entry name" value="Homeodomain-like"/>
    <property type="match status" value="1"/>
</dbReference>
<keyword evidence="1 2" id="KW-0238">DNA-binding</keyword>
<dbReference type="Gene3D" id="1.10.10.60">
    <property type="entry name" value="Homeodomain-like"/>
    <property type="match status" value="1"/>
</dbReference>
<dbReference type="InterPro" id="IPR001647">
    <property type="entry name" value="HTH_TetR"/>
</dbReference>
<dbReference type="InterPro" id="IPR036271">
    <property type="entry name" value="Tet_transcr_reg_TetR-rel_C_sf"/>
</dbReference>
<dbReference type="SUPFAM" id="SSF48498">
    <property type="entry name" value="Tetracyclin repressor-like, C-terminal domain"/>
    <property type="match status" value="1"/>
</dbReference>
<dbReference type="InterPro" id="IPR050692">
    <property type="entry name" value="HTH_transcr_repressor_FabR"/>
</dbReference>
<dbReference type="Proteomes" id="UP000238385">
    <property type="component" value="Unassembled WGS sequence"/>
</dbReference>
<protein>
    <submittedName>
        <fullName evidence="4">TetR family transcriptional regulator</fullName>
    </submittedName>
</protein>
<dbReference type="PROSITE" id="PS50977">
    <property type="entry name" value="HTH_TETR_2"/>
    <property type="match status" value="1"/>
</dbReference>
<dbReference type="Pfam" id="PF00440">
    <property type="entry name" value="TetR_N"/>
    <property type="match status" value="1"/>
</dbReference>
<dbReference type="Gene3D" id="1.10.357.10">
    <property type="entry name" value="Tetracycline Repressor, domain 2"/>
    <property type="match status" value="1"/>
</dbReference>
<dbReference type="OrthoDB" id="8617654at2"/>
<comment type="caution">
    <text evidence="4">The sequence shown here is derived from an EMBL/GenBank/DDBJ whole genome shotgun (WGS) entry which is preliminary data.</text>
</comment>